<reference evidence="1 2" key="1">
    <citation type="submission" date="2015-07" db="EMBL/GenBank/DDBJ databases">
        <authorList>
            <person name="Ju K.-S."/>
            <person name="Doroghazi J.R."/>
            <person name="Metcalf W.W."/>
        </authorList>
    </citation>
    <scope>NUCLEOTIDE SEQUENCE [LARGE SCALE GENOMIC DNA]</scope>
    <source>
        <strain evidence="1 2">NRRL B-3589</strain>
    </source>
</reference>
<accession>A0ABR5IV17</accession>
<evidence type="ECO:0008006" key="3">
    <source>
        <dbReference type="Google" id="ProtNLM"/>
    </source>
</evidence>
<gene>
    <name evidence="1" type="ORF">ADK38_39160</name>
</gene>
<name>A0ABR5IV17_9ACTN</name>
<organism evidence="1 2">
    <name type="scientific">Streptomyces varsoviensis</name>
    <dbReference type="NCBI Taxonomy" id="67373"/>
    <lineage>
        <taxon>Bacteria</taxon>
        <taxon>Bacillati</taxon>
        <taxon>Actinomycetota</taxon>
        <taxon>Actinomycetes</taxon>
        <taxon>Kitasatosporales</taxon>
        <taxon>Streptomycetaceae</taxon>
        <taxon>Streptomyces</taxon>
    </lineage>
</organism>
<dbReference type="Proteomes" id="UP000037020">
    <property type="component" value="Unassembled WGS sequence"/>
</dbReference>
<evidence type="ECO:0000313" key="1">
    <source>
        <dbReference type="EMBL" id="KOG80444.1"/>
    </source>
</evidence>
<feature type="non-terminal residue" evidence="1">
    <location>
        <position position="1"/>
    </location>
</feature>
<comment type="caution">
    <text evidence="1">The sequence shown here is derived from an EMBL/GenBank/DDBJ whole genome shotgun (WGS) entry which is preliminary data.</text>
</comment>
<dbReference type="EMBL" id="LGUT01003705">
    <property type="protein sequence ID" value="KOG80444.1"/>
    <property type="molecule type" value="Genomic_DNA"/>
</dbReference>
<keyword evidence="2" id="KW-1185">Reference proteome</keyword>
<proteinExistence type="predicted"/>
<protein>
    <recommendedName>
        <fullName evidence="3">Regulatory protein</fullName>
    </recommendedName>
</protein>
<evidence type="ECO:0000313" key="2">
    <source>
        <dbReference type="Proteomes" id="UP000037020"/>
    </source>
</evidence>
<sequence>RKLAERGRNNTLWAPWALDLADALADDDPERARTLSAQAVQHAARFGTDTAIGEALRRASALAEGGRALSMLESAVGHLRRSPSRYEYAAALVDHGRRGGQGGRAADRLREGLGLAEECGADGVAKKAREELAAVGL</sequence>